<evidence type="ECO:0000256" key="4">
    <source>
        <dbReference type="ARBA" id="ARBA00023027"/>
    </source>
</evidence>
<evidence type="ECO:0000256" key="1">
    <source>
        <dbReference type="ARBA" id="ARBA00009173"/>
    </source>
</evidence>
<dbReference type="GO" id="GO:0009060">
    <property type="term" value="P:aerobic respiration"/>
    <property type="evidence" value="ECO:0007669"/>
    <property type="project" value="TreeGrafter"/>
</dbReference>
<keyword evidence="8" id="KW-0408">Iron</keyword>
<keyword evidence="3" id="KW-0245">EGF-like domain</keyword>
<sequence>MNNRASSTCFPLIRTLSMNTMLIPRRGFAITKTAAAVQLKDTSSVTRSFSSSHCAPAKQDLKATKQCTAFALSRNLGANLHATYKPARYVGGKDALGSSGARTIFGSCFLPGTTYHSGSGIHWIQRRRFFAGPVVTPFSLFELSRMRLITANPHIIPMLLAINQRVKALPADWDDEEHILLVGVSFSDFLLIPELLYSLGITFHKLELRRGIVYFRSNEIPRHAIIAGTLENFFRRAGFDETGHFRCPGSSSIDIPEMKTRSGKDGSLQPDFSFTPRGRLFDGLVRGELSSVCGGETVKIDDETAFHRGMKESGEVNIPTVVGEVELSRDRVENKVKSYTHPGSPVMIYFGVEMRRRPANEEEENFLRLTVACRDKWSPSGDHWASSERAVMLALRSSRLGVSLCQPLRPSSVVQLVAAPSSRHGREVSSALAAAQRGEVPNAPSADSNQQTPVPITPRPYSNFQPNNSAEFVMARVDDLLSWARKGSLWPMTFGLACCAVEMMHMAAPRYDMDRFGVVFRASPRQSDCIIVAGTLTNKMAPAFRKVYDQMMEPKWVISMGSCANGGGYYHYSYSVVRGCDRIVPVDIYVPGCPPSAEALLYGVLQLQKKIKRIAKSQVWKMLPGVCWQCLGAPRGFLLTVIVLIITLPRQGNCANLLNALGAKESFLLRLLHGPSWAALNHLQSMRMNFVGFQCEKTEDCITGECVEDMKGVKRCVCDHVSEIDHPVALIRGVQFEWKICLKLRSHGQKCLVDKQCSERMPNSFCEGVSSVTPGSCVCDDHFKPINISGLLACKPDRIGGQCNTNEDCSAIRMLSDNGRELNVSEISSICVRQDNISEASHRCSCPTGFKILADGSACQDINECASQFPDGPCTSDGRDNPAVLCVNRPGSFECRCQYKFGIDNGNGNHGICCEAGYFPCRSGSRCFKLEEFCNGVPDCLDDCSDEKMYFCNFNDVYPAPDYRLYPQCLPETAPTV</sequence>
<evidence type="ECO:0000256" key="8">
    <source>
        <dbReference type="RuleBase" id="RU004464"/>
    </source>
</evidence>
<dbReference type="GO" id="GO:0051539">
    <property type="term" value="F:4 iron, 4 sulfur cluster binding"/>
    <property type="evidence" value="ECO:0007669"/>
    <property type="project" value="UniProtKB-KW"/>
</dbReference>
<dbReference type="GO" id="GO:0005739">
    <property type="term" value="C:mitochondrion"/>
    <property type="evidence" value="ECO:0007669"/>
    <property type="project" value="GOC"/>
</dbReference>
<gene>
    <name evidence="12" type="ORF">BV898_13656</name>
</gene>
<proteinExistence type="inferred from homology"/>
<keyword evidence="8" id="KW-0004">4Fe-4S</keyword>
<dbReference type="Gene3D" id="2.10.25.10">
    <property type="entry name" value="Laminin"/>
    <property type="match status" value="2"/>
</dbReference>
<dbReference type="Pfam" id="PF01058">
    <property type="entry name" value="Oxidored_q6"/>
    <property type="match status" value="1"/>
</dbReference>
<evidence type="ECO:0000313" key="13">
    <source>
        <dbReference type="Proteomes" id="UP000192578"/>
    </source>
</evidence>
<dbReference type="SUPFAM" id="SSF56770">
    <property type="entry name" value="HydA/Nqo6-like"/>
    <property type="match status" value="1"/>
</dbReference>
<feature type="domain" description="NADH:ubiquinone oxidoreductase-like 20kDa subunit" evidence="10">
    <location>
        <begin position="498"/>
        <end position="607"/>
    </location>
</feature>
<comment type="subunit">
    <text evidence="2">Complex I is composed of 45 different subunits This is a component of the iron-sulfur (IP) fragment of the enzyme.</text>
</comment>
<dbReference type="Proteomes" id="UP000192578">
    <property type="component" value="Unassembled WGS sequence"/>
</dbReference>
<dbReference type="OrthoDB" id="9644116at2759"/>
<dbReference type="InterPro" id="IPR002172">
    <property type="entry name" value="LDrepeatLR_classA_rpt"/>
</dbReference>
<reference evidence="13" key="1">
    <citation type="submission" date="2017-01" db="EMBL/GenBank/DDBJ databases">
        <title>Comparative genomics of anhydrobiosis in the tardigrade Hypsibius dujardini.</title>
        <authorList>
            <person name="Yoshida Y."/>
            <person name="Koutsovoulos G."/>
            <person name="Laetsch D."/>
            <person name="Stevens L."/>
            <person name="Kumar S."/>
            <person name="Horikawa D."/>
            <person name="Ishino K."/>
            <person name="Komine S."/>
            <person name="Tomita M."/>
            <person name="Blaxter M."/>
            <person name="Arakawa K."/>
        </authorList>
    </citation>
    <scope>NUCLEOTIDE SEQUENCE [LARGE SCALE GENOMIC DNA]</scope>
    <source>
        <strain evidence="13">Z151</strain>
    </source>
</reference>
<dbReference type="CDD" id="cd00054">
    <property type="entry name" value="EGF_CA"/>
    <property type="match status" value="1"/>
</dbReference>
<evidence type="ECO:0000256" key="2">
    <source>
        <dbReference type="ARBA" id="ARBA00011163"/>
    </source>
</evidence>
<accession>A0A1W0WA94</accession>
<dbReference type="Gene3D" id="3.40.50.12280">
    <property type="match status" value="1"/>
</dbReference>
<comment type="caution">
    <text evidence="12">The sequence shown here is derived from an EMBL/GenBank/DDBJ whole genome shotgun (WGS) entry which is preliminary data.</text>
</comment>
<dbReference type="GO" id="GO:0046872">
    <property type="term" value="F:metal ion binding"/>
    <property type="evidence" value="ECO:0007669"/>
    <property type="project" value="UniProtKB-KW"/>
</dbReference>
<keyword evidence="8" id="KW-0479">Metal-binding</keyword>
<dbReference type="PANTHER" id="PTHR11995:SF14">
    <property type="entry name" value="NADH DEHYDROGENASE [UBIQUINONE] IRON-SULFUR PROTEIN 7, MITOCHONDRIAL"/>
    <property type="match status" value="1"/>
</dbReference>
<dbReference type="NCBIfam" id="NF005012">
    <property type="entry name" value="PRK06411.1"/>
    <property type="match status" value="1"/>
</dbReference>
<keyword evidence="4 8" id="KW-0520">NAD</keyword>
<dbReference type="GO" id="GO:0045271">
    <property type="term" value="C:respiratory chain complex I"/>
    <property type="evidence" value="ECO:0007669"/>
    <property type="project" value="TreeGrafter"/>
</dbReference>
<dbReference type="AlphaFoldDB" id="A0A1W0WA94"/>
<protein>
    <recommendedName>
        <fullName evidence="6">Probable NADH dehydrogenase [ubiquinone] iron-sulfur protein 7, mitochondrial</fullName>
    </recommendedName>
</protein>
<keyword evidence="5" id="KW-1015">Disulfide bond</keyword>
<dbReference type="PROSITE" id="PS01150">
    <property type="entry name" value="COMPLEX1_20K"/>
    <property type="match status" value="1"/>
</dbReference>
<feature type="region of interest" description="Disordered" evidence="9">
    <location>
        <begin position="427"/>
        <end position="461"/>
    </location>
</feature>
<dbReference type="InterPro" id="IPR006137">
    <property type="entry name" value="NADH_UbQ_OxRdtase-like_20kDa"/>
</dbReference>
<dbReference type="HAMAP" id="MF_01356">
    <property type="entry name" value="NDH1_NuoB"/>
    <property type="match status" value="1"/>
</dbReference>
<comment type="caution">
    <text evidence="7">Lacks conserved residue(s) required for the propagation of feature annotation.</text>
</comment>
<dbReference type="GO" id="GO:0032981">
    <property type="term" value="P:mitochondrial respiratory chain complex I assembly"/>
    <property type="evidence" value="ECO:0007669"/>
    <property type="project" value="TreeGrafter"/>
</dbReference>
<feature type="domain" description="Complement Clr-like EGF" evidence="11">
    <location>
        <begin position="841"/>
        <end position="864"/>
    </location>
</feature>
<dbReference type="EMBL" id="MTYJ01000154">
    <property type="protein sequence ID" value="OQV12098.1"/>
    <property type="molecule type" value="Genomic_DNA"/>
</dbReference>
<organism evidence="12 13">
    <name type="scientific">Hypsibius exemplaris</name>
    <name type="common">Freshwater tardigrade</name>
    <dbReference type="NCBI Taxonomy" id="2072580"/>
    <lineage>
        <taxon>Eukaryota</taxon>
        <taxon>Metazoa</taxon>
        <taxon>Ecdysozoa</taxon>
        <taxon>Tardigrada</taxon>
        <taxon>Eutardigrada</taxon>
        <taxon>Parachela</taxon>
        <taxon>Hypsibioidea</taxon>
        <taxon>Hypsibiidae</taxon>
        <taxon>Hypsibius</taxon>
    </lineage>
</organism>
<dbReference type="GO" id="GO:0048038">
    <property type="term" value="F:quinone binding"/>
    <property type="evidence" value="ECO:0007669"/>
    <property type="project" value="InterPro"/>
</dbReference>
<dbReference type="CDD" id="cd00112">
    <property type="entry name" value="LDLa"/>
    <property type="match status" value="1"/>
</dbReference>
<dbReference type="NCBIfam" id="TIGR01957">
    <property type="entry name" value="nuoB_fam"/>
    <property type="match status" value="1"/>
</dbReference>
<dbReference type="Pfam" id="PF12662">
    <property type="entry name" value="cEGF"/>
    <property type="match status" value="1"/>
</dbReference>
<evidence type="ECO:0000256" key="6">
    <source>
        <dbReference type="ARBA" id="ARBA00071853"/>
    </source>
</evidence>
<dbReference type="PROSITE" id="PS50068">
    <property type="entry name" value="LDLRA_2"/>
    <property type="match status" value="1"/>
</dbReference>
<evidence type="ECO:0000256" key="3">
    <source>
        <dbReference type="ARBA" id="ARBA00022536"/>
    </source>
</evidence>
<feature type="compositionally biased region" description="Polar residues" evidence="9">
    <location>
        <begin position="445"/>
        <end position="461"/>
    </location>
</feature>
<evidence type="ECO:0000259" key="11">
    <source>
        <dbReference type="Pfam" id="PF12662"/>
    </source>
</evidence>
<dbReference type="PANTHER" id="PTHR11995">
    <property type="entry name" value="NADH DEHYDROGENASE"/>
    <property type="match status" value="1"/>
</dbReference>
<name>A0A1W0WA94_HYPEX</name>
<keyword evidence="13" id="KW-1185">Reference proteome</keyword>
<dbReference type="GO" id="GO:0015990">
    <property type="term" value="P:electron transport coupled proton transport"/>
    <property type="evidence" value="ECO:0007669"/>
    <property type="project" value="TreeGrafter"/>
</dbReference>
<comment type="similarity">
    <text evidence="1 8">Belongs to the complex I 20 kDa subunit family.</text>
</comment>
<evidence type="ECO:0000256" key="7">
    <source>
        <dbReference type="PROSITE-ProRule" id="PRU00124"/>
    </source>
</evidence>
<dbReference type="FunFam" id="3.40.50.12280:FF:000001">
    <property type="entry name" value="NADH-quinone oxidoreductase subunit B 2"/>
    <property type="match status" value="1"/>
</dbReference>
<keyword evidence="8" id="KW-0411">Iron-sulfur</keyword>
<dbReference type="InterPro" id="IPR006138">
    <property type="entry name" value="NADH_UQ_OxRdtase_20Kd_su"/>
</dbReference>
<evidence type="ECO:0000256" key="9">
    <source>
        <dbReference type="SAM" id="MobiDB-lite"/>
    </source>
</evidence>
<dbReference type="SUPFAM" id="SSF57196">
    <property type="entry name" value="EGF/Laminin"/>
    <property type="match status" value="1"/>
</dbReference>
<evidence type="ECO:0000259" key="10">
    <source>
        <dbReference type="Pfam" id="PF01058"/>
    </source>
</evidence>
<evidence type="ECO:0000313" key="12">
    <source>
        <dbReference type="EMBL" id="OQV12098.1"/>
    </source>
</evidence>
<evidence type="ECO:0000256" key="5">
    <source>
        <dbReference type="ARBA" id="ARBA00023157"/>
    </source>
</evidence>
<dbReference type="GO" id="GO:0008137">
    <property type="term" value="F:NADH dehydrogenase (ubiquinone) activity"/>
    <property type="evidence" value="ECO:0007669"/>
    <property type="project" value="InterPro"/>
</dbReference>
<dbReference type="InterPro" id="IPR026823">
    <property type="entry name" value="cEGF"/>
</dbReference>